<evidence type="ECO:0008006" key="7">
    <source>
        <dbReference type="Google" id="ProtNLM"/>
    </source>
</evidence>
<dbReference type="FunFam" id="1.10.10.1410:FF:000002">
    <property type="entry name" value="60S acidic ribosomal protein P2"/>
    <property type="match status" value="1"/>
</dbReference>
<dbReference type="Proteomes" id="UP000000600">
    <property type="component" value="Unassembled WGS sequence"/>
</dbReference>
<evidence type="ECO:0000256" key="2">
    <source>
        <dbReference type="ARBA" id="ARBA00022980"/>
    </source>
</evidence>
<dbReference type="KEGG" id="ptm:GSPATT00009688001"/>
<dbReference type="GO" id="GO:0022625">
    <property type="term" value="C:cytosolic large ribosomal subunit"/>
    <property type="evidence" value="ECO:0000318"/>
    <property type="project" value="GO_Central"/>
</dbReference>
<dbReference type="GO" id="GO:0002181">
    <property type="term" value="P:cytoplasmic translation"/>
    <property type="evidence" value="ECO:0000318"/>
    <property type="project" value="GO_Central"/>
</dbReference>
<dbReference type="EMBL" id="CT868152">
    <property type="protein sequence ID" value="CAK73373.1"/>
    <property type="molecule type" value="Genomic_DNA"/>
</dbReference>
<dbReference type="GO" id="GO:0006414">
    <property type="term" value="P:translational elongation"/>
    <property type="evidence" value="ECO:0007669"/>
    <property type="project" value="InterPro"/>
</dbReference>
<name>A0CRF6_PARTE</name>
<dbReference type="RefSeq" id="XP_001440770.1">
    <property type="nucleotide sequence ID" value="XM_001440733.2"/>
</dbReference>
<dbReference type="InParanoid" id="A0CRF6"/>
<dbReference type="OMA" id="IRSVCIQ"/>
<dbReference type="GO" id="GO:0030295">
    <property type="term" value="F:protein kinase activator activity"/>
    <property type="evidence" value="ECO:0000318"/>
    <property type="project" value="GO_Central"/>
</dbReference>
<gene>
    <name evidence="5" type="ORF">GSPATT00009688001</name>
</gene>
<organism evidence="5 6">
    <name type="scientific">Paramecium tetraurelia</name>
    <dbReference type="NCBI Taxonomy" id="5888"/>
    <lineage>
        <taxon>Eukaryota</taxon>
        <taxon>Sar</taxon>
        <taxon>Alveolata</taxon>
        <taxon>Ciliophora</taxon>
        <taxon>Intramacronucleata</taxon>
        <taxon>Oligohymenophorea</taxon>
        <taxon>Peniculida</taxon>
        <taxon>Parameciidae</taxon>
        <taxon>Paramecium</taxon>
    </lineage>
</organism>
<keyword evidence="6" id="KW-1185">Reference proteome</keyword>
<dbReference type="PANTHER" id="PTHR45696:SF10">
    <property type="entry name" value="LARGE RIBOSOMAL SUBUNIT PROTEIN P1"/>
    <property type="match status" value="1"/>
</dbReference>
<dbReference type="PANTHER" id="PTHR45696">
    <property type="entry name" value="60S ACIDIC RIBOSOMAL PROTEIN P1"/>
    <property type="match status" value="1"/>
</dbReference>
<protein>
    <recommendedName>
        <fullName evidence="7">60S acidic ribosomal protein P2</fullName>
    </recommendedName>
</protein>
<dbReference type="InterPro" id="IPR027534">
    <property type="entry name" value="Ribosomal_P1/P2"/>
</dbReference>
<feature type="region of interest" description="Disordered" evidence="4">
    <location>
        <begin position="108"/>
        <end position="151"/>
    </location>
</feature>
<dbReference type="GO" id="GO:0043021">
    <property type="term" value="F:ribonucleoprotein complex binding"/>
    <property type="evidence" value="ECO:0000318"/>
    <property type="project" value="GO_Central"/>
</dbReference>
<reference evidence="5 6" key="1">
    <citation type="journal article" date="2006" name="Nature">
        <title>Global trends of whole-genome duplications revealed by the ciliate Paramecium tetraurelia.</title>
        <authorList>
            <consortium name="Genoscope"/>
            <person name="Aury J.-M."/>
            <person name="Jaillon O."/>
            <person name="Duret L."/>
            <person name="Noel B."/>
            <person name="Jubin C."/>
            <person name="Porcel B.M."/>
            <person name="Segurens B."/>
            <person name="Daubin V."/>
            <person name="Anthouard V."/>
            <person name="Aiach N."/>
            <person name="Arnaiz O."/>
            <person name="Billaut A."/>
            <person name="Beisson J."/>
            <person name="Blanc I."/>
            <person name="Bouhouche K."/>
            <person name="Camara F."/>
            <person name="Duharcourt S."/>
            <person name="Guigo R."/>
            <person name="Gogendeau D."/>
            <person name="Katinka M."/>
            <person name="Keller A.-M."/>
            <person name="Kissmehl R."/>
            <person name="Klotz C."/>
            <person name="Koll F."/>
            <person name="Le Moue A."/>
            <person name="Lepere C."/>
            <person name="Malinsky S."/>
            <person name="Nowacki M."/>
            <person name="Nowak J.K."/>
            <person name="Plattner H."/>
            <person name="Poulain J."/>
            <person name="Ruiz F."/>
            <person name="Serrano V."/>
            <person name="Zagulski M."/>
            <person name="Dessen P."/>
            <person name="Betermier M."/>
            <person name="Weissenbach J."/>
            <person name="Scarpelli C."/>
            <person name="Schachter V."/>
            <person name="Sperling L."/>
            <person name="Meyer E."/>
            <person name="Cohen J."/>
            <person name="Wincker P."/>
        </authorList>
    </citation>
    <scope>NUCLEOTIDE SEQUENCE [LARGE SCALE GENOMIC DNA]</scope>
    <source>
        <strain evidence="5 6">Stock d4-2</strain>
    </source>
</reference>
<dbReference type="Gene3D" id="1.10.10.1410">
    <property type="match status" value="1"/>
</dbReference>
<dbReference type="AlphaFoldDB" id="A0CRF6"/>
<evidence type="ECO:0000313" key="5">
    <source>
        <dbReference type="EMBL" id="CAK73373.1"/>
    </source>
</evidence>
<sequence length="151" mass="16323">MPPWQRQHWTLNGHQYVSFHIIYIRSVCIQLNKEIFQFKNIIINIMAQQPQAVAYAALLLAGSNTPLTADNVEKLTKKAGVNVPKQLAAAFVKAFEGKDILSLLSVGGGQGSAPAAQTTQAAAKPAEAPKAVEKPKDPEPEEDVDMGGLFD</sequence>
<keyword evidence="3" id="KW-0687">Ribonucleoprotein</keyword>
<feature type="compositionally biased region" description="Low complexity" evidence="4">
    <location>
        <begin position="112"/>
        <end position="129"/>
    </location>
</feature>
<keyword evidence="2" id="KW-0689">Ribosomal protein</keyword>
<dbReference type="STRING" id="5888.A0CRF6"/>
<proteinExistence type="inferred from homology"/>
<dbReference type="HAMAP" id="MF_01478">
    <property type="entry name" value="Ribosomal_L12_arch"/>
    <property type="match status" value="1"/>
</dbReference>
<comment type="similarity">
    <text evidence="1">Belongs to the eukaryotic ribosomal protein P1/P2 family.</text>
</comment>
<dbReference type="HOGENOM" id="CLU_114656_1_0_1"/>
<dbReference type="GO" id="GO:0003735">
    <property type="term" value="F:structural constituent of ribosome"/>
    <property type="evidence" value="ECO:0000318"/>
    <property type="project" value="GO_Central"/>
</dbReference>
<evidence type="ECO:0000256" key="4">
    <source>
        <dbReference type="SAM" id="MobiDB-lite"/>
    </source>
</evidence>
<dbReference type="InterPro" id="IPR038716">
    <property type="entry name" value="P1/P2_N_sf"/>
</dbReference>
<dbReference type="FunCoup" id="A0CRF6">
    <property type="interactions" value="615"/>
</dbReference>
<dbReference type="GeneID" id="5026555"/>
<evidence type="ECO:0000313" key="6">
    <source>
        <dbReference type="Proteomes" id="UP000000600"/>
    </source>
</evidence>
<evidence type="ECO:0000256" key="1">
    <source>
        <dbReference type="ARBA" id="ARBA00005436"/>
    </source>
</evidence>
<dbReference type="OrthoDB" id="2194681at2759"/>
<dbReference type="CDD" id="cd05831">
    <property type="entry name" value="Ribosomal_P1"/>
    <property type="match status" value="1"/>
</dbReference>
<accession>A0CRF6</accession>
<evidence type="ECO:0000256" key="3">
    <source>
        <dbReference type="ARBA" id="ARBA00023274"/>
    </source>
</evidence>
<dbReference type="Pfam" id="PF00428">
    <property type="entry name" value="Ribosomal_60s"/>
    <property type="match status" value="1"/>
</dbReference>